<organism evidence="1 2">
    <name type="scientific">Paspalum notatum var. saurae</name>
    <dbReference type="NCBI Taxonomy" id="547442"/>
    <lineage>
        <taxon>Eukaryota</taxon>
        <taxon>Viridiplantae</taxon>
        <taxon>Streptophyta</taxon>
        <taxon>Embryophyta</taxon>
        <taxon>Tracheophyta</taxon>
        <taxon>Spermatophyta</taxon>
        <taxon>Magnoliopsida</taxon>
        <taxon>Liliopsida</taxon>
        <taxon>Poales</taxon>
        <taxon>Poaceae</taxon>
        <taxon>PACMAD clade</taxon>
        <taxon>Panicoideae</taxon>
        <taxon>Andropogonodae</taxon>
        <taxon>Paspaleae</taxon>
        <taxon>Paspalinae</taxon>
        <taxon>Paspalum</taxon>
    </lineage>
</organism>
<sequence>MAPATPAPAVKRRPLERPLHFFSTSSSNPLSTQATNVETHQVFDNFPQSREATSAQRSLEALILLAMCVMFRCKGEAFTPSSIPLVYQSPAESNAFFPAEDGTL</sequence>
<evidence type="ECO:0000313" key="2">
    <source>
        <dbReference type="Proteomes" id="UP001341281"/>
    </source>
</evidence>
<evidence type="ECO:0000313" key="1">
    <source>
        <dbReference type="EMBL" id="WVZ90601.1"/>
    </source>
</evidence>
<dbReference type="EMBL" id="CP144752">
    <property type="protein sequence ID" value="WVZ90601.1"/>
    <property type="molecule type" value="Genomic_DNA"/>
</dbReference>
<accession>A0AAQ3UEV1</accession>
<name>A0AAQ3UEV1_PASNO</name>
<protein>
    <submittedName>
        <fullName evidence="1">Uncharacterized protein</fullName>
    </submittedName>
</protein>
<reference evidence="1 2" key="1">
    <citation type="submission" date="2024-02" db="EMBL/GenBank/DDBJ databases">
        <title>High-quality chromosome-scale genome assembly of Pensacola bahiagrass (Paspalum notatum Flugge var. saurae).</title>
        <authorList>
            <person name="Vega J.M."/>
            <person name="Podio M."/>
            <person name="Orjuela J."/>
            <person name="Siena L.A."/>
            <person name="Pessino S.C."/>
            <person name="Combes M.C."/>
            <person name="Mariac C."/>
            <person name="Albertini E."/>
            <person name="Pupilli F."/>
            <person name="Ortiz J.P.A."/>
            <person name="Leblanc O."/>
        </authorList>
    </citation>
    <scope>NUCLEOTIDE SEQUENCE [LARGE SCALE GENOMIC DNA]</scope>
    <source>
        <strain evidence="1">R1</strain>
        <tissue evidence="1">Leaf</tissue>
    </source>
</reference>
<dbReference type="AlphaFoldDB" id="A0AAQ3UEV1"/>
<gene>
    <name evidence="1" type="ORF">U9M48_036886</name>
</gene>
<dbReference type="Proteomes" id="UP001341281">
    <property type="component" value="Chromosome 08"/>
</dbReference>
<keyword evidence="2" id="KW-1185">Reference proteome</keyword>
<proteinExistence type="predicted"/>